<keyword evidence="10 16" id="KW-1133">Transmembrane helix</keyword>
<accession>A0A0A6Z552</accession>
<name>A0A0A6Z552_9SAUR</name>
<evidence type="ECO:0000256" key="8">
    <source>
        <dbReference type="ARBA" id="ARBA00022967"/>
    </source>
</evidence>
<dbReference type="RefSeq" id="YP_009113411.1">
    <property type="nucleotide sequence ID" value="NC_026028.1"/>
</dbReference>
<evidence type="ECO:0000313" key="17">
    <source>
        <dbReference type="EMBL" id="AFC36247.1"/>
    </source>
</evidence>
<keyword evidence="12 16" id="KW-0830">Ubiquinone</keyword>
<evidence type="ECO:0000256" key="4">
    <source>
        <dbReference type="ARBA" id="ARBA00021095"/>
    </source>
</evidence>
<dbReference type="EC" id="7.1.1.2" evidence="3 16"/>
<dbReference type="Pfam" id="PF00499">
    <property type="entry name" value="Oxidored_q3"/>
    <property type="match status" value="1"/>
</dbReference>
<feature type="transmembrane region" description="Helical" evidence="16">
    <location>
        <begin position="5"/>
        <end position="21"/>
    </location>
</feature>
<keyword evidence="13 16" id="KW-0496">Mitochondrion</keyword>
<sequence>MMVFFMFLFEICFVFWIISVASGPSPYYGIVGLVFGAVFGCLMLVGVGGSFISLVLFLIYLGGMLVVFAYSVALTGDPYPVVWWGYLDLSYMVGYILLVVGGVAVYSGVWSLEGYGDVVMDSGGLFNVRVDYVGVSWFYYYGCVVFLIVGWGLLLTLFVVLDLVRGLSWGVIRSI</sequence>
<dbReference type="GO" id="GO:0031966">
    <property type="term" value="C:mitochondrial membrane"/>
    <property type="evidence" value="ECO:0007669"/>
    <property type="project" value="UniProtKB-SubCell"/>
</dbReference>
<keyword evidence="5 16" id="KW-0813">Transport</keyword>
<evidence type="ECO:0000256" key="11">
    <source>
        <dbReference type="ARBA" id="ARBA00023027"/>
    </source>
</evidence>
<evidence type="ECO:0000256" key="12">
    <source>
        <dbReference type="ARBA" id="ARBA00023075"/>
    </source>
</evidence>
<evidence type="ECO:0000256" key="14">
    <source>
        <dbReference type="ARBA" id="ARBA00023136"/>
    </source>
</evidence>
<keyword evidence="6 16" id="KW-0679">Respiratory chain</keyword>
<organism evidence="17">
    <name type="scientific">Chitra indica</name>
    <dbReference type="NCBI Taxonomy" id="171798"/>
    <lineage>
        <taxon>Eukaryota</taxon>
        <taxon>Metazoa</taxon>
        <taxon>Chordata</taxon>
        <taxon>Craniata</taxon>
        <taxon>Vertebrata</taxon>
        <taxon>Euteleostomi</taxon>
        <taxon>Archelosauria</taxon>
        <taxon>Testudinata</taxon>
        <taxon>Testudines</taxon>
        <taxon>Cryptodira</taxon>
        <taxon>Trionychia</taxon>
        <taxon>Trionychidae</taxon>
        <taxon>Chitra</taxon>
    </lineage>
</organism>
<reference evidence="17" key="1">
    <citation type="submission" date="2012-01" db="EMBL/GenBank/DDBJ databases">
        <authorList>
            <person name="Nie L.W."/>
            <person name="Liu J.J."/>
        </authorList>
    </citation>
    <scope>NUCLEOTIDE SEQUENCE</scope>
</reference>
<evidence type="ECO:0000256" key="13">
    <source>
        <dbReference type="ARBA" id="ARBA00023128"/>
    </source>
</evidence>
<gene>
    <name evidence="17" type="primary">ND6</name>
</gene>
<dbReference type="CTD" id="4541"/>
<evidence type="ECO:0000256" key="6">
    <source>
        <dbReference type="ARBA" id="ARBA00022660"/>
    </source>
</evidence>
<comment type="similarity">
    <text evidence="2 16">Belongs to the complex I subunit 6 family.</text>
</comment>
<proteinExistence type="inferred from homology"/>
<dbReference type="GeneID" id="22831789"/>
<dbReference type="PANTHER" id="PTHR11435:SF1">
    <property type="entry name" value="NADH-UBIQUINONE OXIDOREDUCTASE CHAIN 6"/>
    <property type="match status" value="1"/>
</dbReference>
<feature type="transmembrane region" description="Helical" evidence="16">
    <location>
        <begin position="137"/>
        <end position="161"/>
    </location>
</feature>
<dbReference type="InterPro" id="IPR001457">
    <property type="entry name" value="NADH_UbQ/plastoQ_OxRdtase_su6"/>
</dbReference>
<feature type="transmembrane region" description="Helical" evidence="16">
    <location>
        <begin position="93"/>
        <end position="116"/>
    </location>
</feature>
<dbReference type="AlphaFoldDB" id="A0A0A6Z552"/>
<feature type="transmembrane region" description="Helical" evidence="16">
    <location>
        <begin position="27"/>
        <end position="47"/>
    </location>
</feature>
<evidence type="ECO:0000256" key="15">
    <source>
        <dbReference type="ARBA" id="ARBA00049551"/>
    </source>
</evidence>
<dbReference type="PANTHER" id="PTHR11435">
    <property type="entry name" value="NADH UBIQUINONE OXIDOREDUCTASE SUBUNIT ND6"/>
    <property type="match status" value="1"/>
</dbReference>
<keyword evidence="7 16" id="KW-0812">Transmembrane</keyword>
<protein>
    <recommendedName>
        <fullName evidence="4 16">NADH-ubiquinone oxidoreductase chain 6</fullName>
        <ecNumber evidence="3 16">7.1.1.2</ecNumber>
    </recommendedName>
</protein>
<keyword evidence="14 16" id="KW-0472">Membrane</keyword>
<evidence type="ECO:0000256" key="5">
    <source>
        <dbReference type="ARBA" id="ARBA00022448"/>
    </source>
</evidence>
<comment type="function">
    <text evidence="16">Core subunit of the mitochondrial membrane respiratory chain NADH dehydrogenase (Complex I) which catalyzes electron transfer from NADH through the respiratory chain, using ubiquinone as an electron acceptor. Essential for the catalytic activity and assembly of complex I.</text>
</comment>
<keyword evidence="11 16" id="KW-0520">NAD</keyword>
<evidence type="ECO:0000256" key="9">
    <source>
        <dbReference type="ARBA" id="ARBA00022982"/>
    </source>
</evidence>
<geneLocation type="mitochondrion" evidence="17"/>
<comment type="subcellular location">
    <subcellularLocation>
        <location evidence="1 16">Mitochondrion membrane</location>
        <topology evidence="1 16">Multi-pass membrane protein</topology>
    </subcellularLocation>
</comment>
<evidence type="ECO:0000256" key="10">
    <source>
        <dbReference type="ARBA" id="ARBA00022989"/>
    </source>
</evidence>
<comment type="catalytic activity">
    <reaction evidence="15 16">
        <text>a ubiquinone + NADH + 5 H(+)(in) = a ubiquinol + NAD(+) + 4 H(+)(out)</text>
        <dbReference type="Rhea" id="RHEA:29091"/>
        <dbReference type="Rhea" id="RHEA-COMP:9565"/>
        <dbReference type="Rhea" id="RHEA-COMP:9566"/>
        <dbReference type="ChEBI" id="CHEBI:15378"/>
        <dbReference type="ChEBI" id="CHEBI:16389"/>
        <dbReference type="ChEBI" id="CHEBI:17976"/>
        <dbReference type="ChEBI" id="CHEBI:57540"/>
        <dbReference type="ChEBI" id="CHEBI:57945"/>
        <dbReference type="EC" id="7.1.1.2"/>
    </reaction>
</comment>
<dbReference type="InterPro" id="IPR050269">
    <property type="entry name" value="ComplexI_Subunit6"/>
</dbReference>
<keyword evidence="8 16" id="KW-1278">Translocase</keyword>
<dbReference type="GO" id="GO:0008137">
    <property type="term" value="F:NADH dehydrogenase (ubiquinone) activity"/>
    <property type="evidence" value="ECO:0007669"/>
    <property type="project" value="UniProtKB-UniRule"/>
</dbReference>
<dbReference type="EMBL" id="JQ406951">
    <property type="protein sequence ID" value="AFC36247.1"/>
    <property type="molecule type" value="Genomic_DNA"/>
</dbReference>
<evidence type="ECO:0000256" key="7">
    <source>
        <dbReference type="ARBA" id="ARBA00022692"/>
    </source>
</evidence>
<evidence type="ECO:0000256" key="3">
    <source>
        <dbReference type="ARBA" id="ARBA00012944"/>
    </source>
</evidence>
<evidence type="ECO:0000256" key="2">
    <source>
        <dbReference type="ARBA" id="ARBA00005698"/>
    </source>
</evidence>
<feature type="transmembrane region" description="Helical" evidence="16">
    <location>
        <begin position="54"/>
        <end position="73"/>
    </location>
</feature>
<evidence type="ECO:0000256" key="1">
    <source>
        <dbReference type="ARBA" id="ARBA00004225"/>
    </source>
</evidence>
<evidence type="ECO:0000256" key="16">
    <source>
        <dbReference type="RuleBase" id="RU004430"/>
    </source>
</evidence>
<keyword evidence="9 16" id="KW-0249">Electron transport</keyword>